<sequence length="76" mass="8171">MAALPPSERPLKGRLSIRAASERAVSSRNFIRRERARSGSVWTGGGNHKGATALACVLTHQRRSSPEITLRFGGTA</sequence>
<dbReference type="AlphaFoldDB" id="A0A1W6MT57"/>
<proteinExistence type="predicted"/>
<dbReference type="STRING" id="655015.B1812_06550"/>
<keyword evidence="2" id="KW-1185">Reference proteome</keyword>
<dbReference type="EMBL" id="CP019948">
    <property type="protein sequence ID" value="ARN80790.1"/>
    <property type="molecule type" value="Genomic_DNA"/>
</dbReference>
<dbReference type="KEGG" id="mbry:B1812_06550"/>
<evidence type="ECO:0000313" key="1">
    <source>
        <dbReference type="EMBL" id="ARN80790.1"/>
    </source>
</evidence>
<gene>
    <name evidence="1" type="ORF">B1812_06550</name>
</gene>
<reference evidence="1 2" key="1">
    <citation type="submission" date="2017-02" db="EMBL/GenBank/DDBJ databases">
        <authorList>
            <person name="Peterson S.W."/>
        </authorList>
    </citation>
    <scope>NUCLEOTIDE SEQUENCE [LARGE SCALE GENOMIC DNA]</scope>
    <source>
        <strain evidence="1 2">S285</strain>
    </source>
</reference>
<name>A0A1W6MT57_9HYPH</name>
<dbReference type="Proteomes" id="UP000193978">
    <property type="component" value="Chromosome"/>
</dbReference>
<evidence type="ECO:0000313" key="2">
    <source>
        <dbReference type="Proteomes" id="UP000193978"/>
    </source>
</evidence>
<accession>A0A1W6MT57</accession>
<organism evidence="1 2">
    <name type="scientific">Methylocystis bryophila</name>
    <dbReference type="NCBI Taxonomy" id="655015"/>
    <lineage>
        <taxon>Bacteria</taxon>
        <taxon>Pseudomonadati</taxon>
        <taxon>Pseudomonadota</taxon>
        <taxon>Alphaproteobacteria</taxon>
        <taxon>Hyphomicrobiales</taxon>
        <taxon>Methylocystaceae</taxon>
        <taxon>Methylocystis</taxon>
    </lineage>
</organism>
<protein>
    <submittedName>
        <fullName evidence="1">Uncharacterized protein</fullName>
    </submittedName>
</protein>